<accession>A0A846LP78</accession>
<organism evidence="4 5">
    <name type="scientific">Modestobacter marinus</name>
    <dbReference type="NCBI Taxonomy" id="477641"/>
    <lineage>
        <taxon>Bacteria</taxon>
        <taxon>Bacillati</taxon>
        <taxon>Actinomycetota</taxon>
        <taxon>Actinomycetes</taxon>
        <taxon>Geodermatophilales</taxon>
        <taxon>Geodermatophilaceae</taxon>
        <taxon>Modestobacter</taxon>
    </lineage>
</organism>
<reference evidence="3" key="1">
    <citation type="journal article" date="2014" name="Int. J. Syst. Evol. Microbiol.">
        <title>Complete genome of a new Firmicutes species belonging to the dominant human colonic microbiota ('Ruminococcus bicirculans') reveals two chromosomes and a selective capacity to utilize plant glucans.</title>
        <authorList>
            <consortium name="NISC Comparative Sequencing Program"/>
            <person name="Wegmann U."/>
            <person name="Louis P."/>
            <person name="Goesmann A."/>
            <person name="Henrissat B."/>
            <person name="Duncan S.H."/>
            <person name="Flint H.J."/>
        </authorList>
    </citation>
    <scope>NUCLEOTIDE SEQUENCE</scope>
    <source>
        <strain evidence="3">CGMCC 4.5581</strain>
    </source>
</reference>
<feature type="transmembrane region" description="Helical" evidence="2">
    <location>
        <begin position="39"/>
        <end position="58"/>
    </location>
</feature>
<feature type="transmembrane region" description="Helical" evidence="2">
    <location>
        <begin position="113"/>
        <end position="133"/>
    </location>
</feature>
<keyword evidence="6" id="KW-1185">Reference proteome</keyword>
<dbReference type="Pfam" id="PF19853">
    <property type="entry name" value="DUF6328"/>
    <property type="match status" value="1"/>
</dbReference>
<evidence type="ECO:0000313" key="4">
    <source>
        <dbReference type="EMBL" id="NIH67245.1"/>
    </source>
</evidence>
<dbReference type="RefSeq" id="WP_229681824.1">
    <property type="nucleotide sequence ID" value="NZ_BAABJU010000001.1"/>
</dbReference>
<reference evidence="3" key="4">
    <citation type="submission" date="2024-05" db="EMBL/GenBank/DDBJ databases">
        <authorList>
            <person name="Sun Q."/>
            <person name="Zhou Y."/>
        </authorList>
    </citation>
    <scope>NUCLEOTIDE SEQUENCE</scope>
    <source>
        <strain evidence="3">CGMCC 4.5581</strain>
    </source>
</reference>
<dbReference type="InterPro" id="IPR046291">
    <property type="entry name" value="DUF6328"/>
</dbReference>
<name>A0A846LP78_9ACTN</name>
<feature type="compositionally biased region" description="Basic and acidic residues" evidence="1">
    <location>
        <begin position="1"/>
        <end position="17"/>
    </location>
</feature>
<keyword evidence="2" id="KW-0812">Transmembrane</keyword>
<keyword evidence="2" id="KW-1133">Transmembrane helix</keyword>
<feature type="region of interest" description="Disordered" evidence="1">
    <location>
        <begin position="1"/>
        <end position="23"/>
    </location>
</feature>
<sequence length="170" mass="18723">MAGKRIDAERADAERTAQARGETPDQVLDRNVNEVLQEIRVAITAVQVLFAFLLTLPFQSRFADLGTFGTTVYAITMTSTALATVVLIAPVSFHRMLFRRRQKAAIVQFADRCLMVGLTLLLTAVVSAVLLVLDVVLGRWPAVAVCTAISLVGLVTWYLLPLRRREEPPS</sequence>
<evidence type="ECO:0000313" key="3">
    <source>
        <dbReference type="EMBL" id="GGL53214.1"/>
    </source>
</evidence>
<dbReference type="EMBL" id="JAAMPA010000001">
    <property type="protein sequence ID" value="NIH67245.1"/>
    <property type="molecule type" value="Genomic_DNA"/>
</dbReference>
<evidence type="ECO:0000256" key="2">
    <source>
        <dbReference type="SAM" id="Phobius"/>
    </source>
</evidence>
<evidence type="ECO:0000256" key="1">
    <source>
        <dbReference type="SAM" id="MobiDB-lite"/>
    </source>
</evidence>
<gene>
    <name evidence="4" type="ORF">FB380_001691</name>
    <name evidence="3" type="ORF">GCM10011589_06650</name>
</gene>
<protein>
    <recommendedName>
        <fullName evidence="7">Sodium:proton antiporter</fullName>
    </recommendedName>
</protein>
<reference evidence="6" key="2">
    <citation type="journal article" date="2019" name="Int. J. Syst. Evol. Microbiol.">
        <title>The Global Catalogue of Microorganisms (GCM) 10K type strain sequencing project: providing services to taxonomists for standard genome sequencing and annotation.</title>
        <authorList>
            <consortium name="The Broad Institute Genomics Platform"/>
            <consortium name="The Broad Institute Genome Sequencing Center for Infectious Disease"/>
            <person name="Wu L."/>
            <person name="Ma J."/>
        </authorList>
    </citation>
    <scope>NUCLEOTIDE SEQUENCE [LARGE SCALE GENOMIC DNA]</scope>
    <source>
        <strain evidence="6">CGMCC 4.5581</strain>
    </source>
</reference>
<dbReference type="Proteomes" id="UP000648663">
    <property type="component" value="Unassembled WGS sequence"/>
</dbReference>
<evidence type="ECO:0008006" key="7">
    <source>
        <dbReference type="Google" id="ProtNLM"/>
    </source>
</evidence>
<feature type="transmembrane region" description="Helical" evidence="2">
    <location>
        <begin position="70"/>
        <end position="93"/>
    </location>
</feature>
<proteinExistence type="predicted"/>
<dbReference type="EMBL" id="BMMI01000001">
    <property type="protein sequence ID" value="GGL53214.1"/>
    <property type="molecule type" value="Genomic_DNA"/>
</dbReference>
<feature type="transmembrane region" description="Helical" evidence="2">
    <location>
        <begin position="139"/>
        <end position="160"/>
    </location>
</feature>
<reference evidence="4 5" key="3">
    <citation type="submission" date="2020-02" db="EMBL/GenBank/DDBJ databases">
        <title>Sequencing the genomes of 1000 actinobacteria strains.</title>
        <authorList>
            <person name="Klenk H.-P."/>
        </authorList>
    </citation>
    <scope>NUCLEOTIDE SEQUENCE [LARGE SCALE GENOMIC DNA]</scope>
    <source>
        <strain evidence="4 5">DSM 45201</strain>
    </source>
</reference>
<dbReference type="Proteomes" id="UP000552836">
    <property type="component" value="Unassembled WGS sequence"/>
</dbReference>
<keyword evidence="2" id="KW-0472">Membrane</keyword>
<evidence type="ECO:0000313" key="5">
    <source>
        <dbReference type="Proteomes" id="UP000552836"/>
    </source>
</evidence>
<evidence type="ECO:0000313" key="6">
    <source>
        <dbReference type="Proteomes" id="UP000648663"/>
    </source>
</evidence>
<dbReference type="AlphaFoldDB" id="A0A846LP78"/>
<comment type="caution">
    <text evidence="4">The sequence shown here is derived from an EMBL/GenBank/DDBJ whole genome shotgun (WGS) entry which is preliminary data.</text>
</comment>